<dbReference type="Proteomes" id="UP001138681">
    <property type="component" value="Unassembled WGS sequence"/>
</dbReference>
<name>A0A9X1F3E9_9SPHN</name>
<organism evidence="1 2">
    <name type="scientific">Erythrobacter crassostreae</name>
    <dbReference type="NCBI Taxonomy" id="2828328"/>
    <lineage>
        <taxon>Bacteria</taxon>
        <taxon>Pseudomonadati</taxon>
        <taxon>Pseudomonadota</taxon>
        <taxon>Alphaproteobacteria</taxon>
        <taxon>Sphingomonadales</taxon>
        <taxon>Erythrobacteraceae</taxon>
        <taxon>Erythrobacter/Porphyrobacter group</taxon>
        <taxon>Erythrobacter</taxon>
    </lineage>
</organism>
<protein>
    <submittedName>
        <fullName evidence="1">Uncharacterized protein</fullName>
    </submittedName>
</protein>
<keyword evidence="2" id="KW-1185">Reference proteome</keyword>
<reference evidence="1" key="1">
    <citation type="submission" date="2021-04" db="EMBL/GenBank/DDBJ databases">
        <authorList>
            <person name="Pira H."/>
            <person name="Risdian C."/>
            <person name="Wink J."/>
        </authorList>
    </citation>
    <scope>NUCLEOTIDE SEQUENCE</scope>
    <source>
        <strain evidence="1">WH158</strain>
    </source>
</reference>
<evidence type="ECO:0000313" key="1">
    <source>
        <dbReference type="EMBL" id="MBV7258603.1"/>
    </source>
</evidence>
<dbReference type="RefSeq" id="WP_218403903.1">
    <property type="nucleotide sequence ID" value="NZ_JAGSPC010000001.1"/>
</dbReference>
<gene>
    <name evidence="1" type="ORF">KCG46_03305</name>
</gene>
<comment type="caution">
    <text evidence="1">The sequence shown here is derived from an EMBL/GenBank/DDBJ whole genome shotgun (WGS) entry which is preliminary data.</text>
</comment>
<accession>A0A9X1F3E9</accession>
<dbReference type="AlphaFoldDB" id="A0A9X1F3E9"/>
<dbReference type="EMBL" id="JAGSPC010000001">
    <property type="protein sequence ID" value="MBV7258603.1"/>
    <property type="molecule type" value="Genomic_DNA"/>
</dbReference>
<proteinExistence type="predicted"/>
<sequence>MRLSRVIMRTLGDGRTLSVHREWQIQFFEQGRGFTVSGTQTLAKVDAPKNLAAIARIEEERSTDQMWPILLAADGRILGTGDFTRKADLTAAVQAAEESVLRQDQSPSIKAQHMRYLSQMQQASSSLLDTLPPDLFFPVGEPQNLVRAIDLPEGMKGEFEISYSAKPASGGQWLSEAKREITTRIGNDIRRSTEEWRLIVI</sequence>
<evidence type="ECO:0000313" key="2">
    <source>
        <dbReference type="Proteomes" id="UP001138681"/>
    </source>
</evidence>